<name>A0A1H2XVW5_9RHOB</name>
<dbReference type="AlphaFoldDB" id="A0A1H2XVW5"/>
<keyword evidence="2" id="KW-1185">Reference proteome</keyword>
<reference evidence="1 2" key="1">
    <citation type="submission" date="2016-10" db="EMBL/GenBank/DDBJ databases">
        <authorList>
            <person name="de Groot N.N."/>
        </authorList>
    </citation>
    <scope>NUCLEOTIDE SEQUENCE [LARGE SCALE GENOMIC DNA]</scope>
    <source>
        <strain evidence="1 2">CGMCC 1.8894</strain>
    </source>
</reference>
<dbReference type="RefSeq" id="WP_092888009.1">
    <property type="nucleotide sequence ID" value="NZ_CP061498.1"/>
</dbReference>
<dbReference type="EMBL" id="FNOM01000004">
    <property type="protein sequence ID" value="SDW97033.1"/>
    <property type="molecule type" value="Genomic_DNA"/>
</dbReference>
<dbReference type="STRING" id="564137.SAMN04488238_104330"/>
<proteinExistence type="predicted"/>
<organism evidence="1 2">
    <name type="scientific">Roseicitreum antarcticum</name>
    <dbReference type="NCBI Taxonomy" id="564137"/>
    <lineage>
        <taxon>Bacteria</taxon>
        <taxon>Pseudomonadati</taxon>
        <taxon>Pseudomonadota</taxon>
        <taxon>Alphaproteobacteria</taxon>
        <taxon>Rhodobacterales</taxon>
        <taxon>Paracoccaceae</taxon>
        <taxon>Roseicitreum</taxon>
    </lineage>
</organism>
<dbReference type="OrthoDB" id="7871953at2"/>
<evidence type="ECO:0000313" key="2">
    <source>
        <dbReference type="Proteomes" id="UP000198539"/>
    </source>
</evidence>
<sequence>MMGLKQSMGLTAAPAHGANTPDVAAKAAVTPSSATRGAASLANDLFGRFSRKSPNGVLEGYTLLVLGAKAECLQYFRGWMTDMGGVTIRVQKHEEALTWLKRNSTAKAMLLVNADALEDVDALCDIGFALRAAAPDLPVIVTSSSVAASDFSTLRMQLCDVTLKAPASESSFKQACQAALINNAFYMERKTGPVKMAKTARTHRAPLVLGDKDRSRGGWKSALTLVSVCLAYVAFFQGSSS</sequence>
<evidence type="ECO:0000313" key="1">
    <source>
        <dbReference type="EMBL" id="SDW97033.1"/>
    </source>
</evidence>
<gene>
    <name evidence="1" type="ORF">SAMN04488238_104330</name>
</gene>
<protein>
    <submittedName>
        <fullName evidence="1">Uncharacterized protein</fullName>
    </submittedName>
</protein>
<accession>A0A1H2XVW5</accession>
<dbReference type="Proteomes" id="UP000198539">
    <property type="component" value="Unassembled WGS sequence"/>
</dbReference>